<sequence length="153" mass="17353">MSCFCLEQEAMLTEMEDRLTESVKVNFDFTHAISYIAGPLTVWRLDACKAVWAGHNEIVNAQKSDKILIEDPNAKKQEAEAVEEEGQEGEGEEEAAVEEEKEDVVQEEEHVEGELDPAEIAASERPPLKEWTKHMCVYLCLRLDVVVLNFLLM</sequence>
<reference evidence="3 4" key="1">
    <citation type="submission" date="2018-11" db="EMBL/GenBank/DDBJ databases">
        <authorList>
            <consortium name="Pathogen Informatics"/>
        </authorList>
    </citation>
    <scope>NUCLEOTIDE SEQUENCE [LARGE SCALE GENOMIC DNA]</scope>
</reference>
<evidence type="ECO:0000313" key="3">
    <source>
        <dbReference type="EMBL" id="VDN41993.1"/>
    </source>
</evidence>
<feature type="region of interest" description="Disordered" evidence="1">
    <location>
        <begin position="75"/>
        <end position="121"/>
    </location>
</feature>
<evidence type="ECO:0000313" key="4">
    <source>
        <dbReference type="Proteomes" id="UP000281553"/>
    </source>
</evidence>
<gene>
    <name evidence="3" type="ORF">DILT_LOCUS18701</name>
</gene>
<organism evidence="3 4">
    <name type="scientific">Dibothriocephalus latus</name>
    <name type="common">Fish tapeworm</name>
    <name type="synonym">Diphyllobothrium latum</name>
    <dbReference type="NCBI Taxonomy" id="60516"/>
    <lineage>
        <taxon>Eukaryota</taxon>
        <taxon>Metazoa</taxon>
        <taxon>Spiralia</taxon>
        <taxon>Lophotrochozoa</taxon>
        <taxon>Platyhelminthes</taxon>
        <taxon>Cestoda</taxon>
        <taxon>Eucestoda</taxon>
        <taxon>Diphyllobothriidea</taxon>
        <taxon>Diphyllobothriidae</taxon>
        <taxon>Dibothriocephalus</taxon>
    </lineage>
</organism>
<dbReference type="EMBL" id="UYRU01103297">
    <property type="protein sequence ID" value="VDN41993.1"/>
    <property type="molecule type" value="Genomic_DNA"/>
</dbReference>
<protein>
    <recommendedName>
        <fullName evidence="2">DUF5740 domain-containing protein</fullName>
    </recommendedName>
</protein>
<dbReference type="AlphaFoldDB" id="A0A3P7NWM8"/>
<feature type="domain" description="DUF5740" evidence="2">
    <location>
        <begin position="7"/>
        <end position="60"/>
    </location>
</feature>
<dbReference type="OrthoDB" id="6283109at2759"/>
<accession>A0A3P7NWM8</accession>
<evidence type="ECO:0000259" key="2">
    <source>
        <dbReference type="Pfam" id="PF19011"/>
    </source>
</evidence>
<feature type="compositionally biased region" description="Acidic residues" evidence="1">
    <location>
        <begin position="80"/>
        <end position="102"/>
    </location>
</feature>
<dbReference type="InterPro" id="IPR043801">
    <property type="entry name" value="DUF5740"/>
</dbReference>
<keyword evidence="4" id="KW-1185">Reference proteome</keyword>
<dbReference type="Proteomes" id="UP000281553">
    <property type="component" value="Unassembled WGS sequence"/>
</dbReference>
<proteinExistence type="predicted"/>
<name>A0A3P7NWM8_DIBLA</name>
<evidence type="ECO:0000256" key="1">
    <source>
        <dbReference type="SAM" id="MobiDB-lite"/>
    </source>
</evidence>
<dbReference type="Pfam" id="PF19011">
    <property type="entry name" value="DUF5740"/>
    <property type="match status" value="1"/>
</dbReference>